<dbReference type="Proteomes" id="UP000187609">
    <property type="component" value="Unassembled WGS sequence"/>
</dbReference>
<sequence>MDRLIAGNTPHNIDVPNQLIESHQNASVGEVNMDESIDKEGMLETEKNERWWEAPIKELKGFQLRELVKAMKMGKKKCQIEAQRQLHGIAFPFRTLGSALAPCGARVISLYGSNASLSKLRLAPTISKQGSRIHLWC</sequence>
<proteinExistence type="predicted"/>
<organism evidence="1 2">
    <name type="scientific">Nicotiana attenuata</name>
    <name type="common">Coyote tobacco</name>
    <dbReference type="NCBI Taxonomy" id="49451"/>
    <lineage>
        <taxon>Eukaryota</taxon>
        <taxon>Viridiplantae</taxon>
        <taxon>Streptophyta</taxon>
        <taxon>Embryophyta</taxon>
        <taxon>Tracheophyta</taxon>
        <taxon>Spermatophyta</taxon>
        <taxon>Magnoliopsida</taxon>
        <taxon>eudicotyledons</taxon>
        <taxon>Gunneridae</taxon>
        <taxon>Pentapetalae</taxon>
        <taxon>asterids</taxon>
        <taxon>lamiids</taxon>
        <taxon>Solanales</taxon>
        <taxon>Solanaceae</taxon>
        <taxon>Nicotianoideae</taxon>
        <taxon>Nicotianeae</taxon>
        <taxon>Nicotiana</taxon>
    </lineage>
</organism>
<reference evidence="1" key="1">
    <citation type="submission" date="2016-11" db="EMBL/GenBank/DDBJ databases">
        <title>The genome of Nicotiana attenuata.</title>
        <authorList>
            <person name="Xu S."/>
            <person name="Brockmoeller T."/>
            <person name="Gaquerel E."/>
            <person name="Navarro A."/>
            <person name="Kuhl H."/>
            <person name="Gase K."/>
            <person name="Ling Z."/>
            <person name="Zhou W."/>
            <person name="Kreitzer C."/>
            <person name="Stanke M."/>
            <person name="Tang H."/>
            <person name="Lyons E."/>
            <person name="Pandey P."/>
            <person name="Pandey S.P."/>
            <person name="Timmermann B."/>
            <person name="Baldwin I.T."/>
        </authorList>
    </citation>
    <scope>NUCLEOTIDE SEQUENCE [LARGE SCALE GENOMIC DNA]</scope>
    <source>
        <strain evidence="1">UT</strain>
    </source>
</reference>
<evidence type="ECO:0000313" key="2">
    <source>
        <dbReference type="Proteomes" id="UP000187609"/>
    </source>
</evidence>
<comment type="caution">
    <text evidence="1">The sequence shown here is derived from an EMBL/GenBank/DDBJ whole genome shotgun (WGS) entry which is preliminary data.</text>
</comment>
<keyword evidence="2" id="KW-1185">Reference proteome</keyword>
<dbReference type="EMBL" id="MJEQ01037192">
    <property type="protein sequence ID" value="OIS97677.1"/>
    <property type="molecule type" value="Genomic_DNA"/>
</dbReference>
<protein>
    <submittedName>
        <fullName evidence="1">Uncharacterized protein</fullName>
    </submittedName>
</protein>
<dbReference type="AlphaFoldDB" id="A0A1J6HXW4"/>
<gene>
    <name evidence="1" type="ORF">A4A49_51401</name>
</gene>
<evidence type="ECO:0000313" key="1">
    <source>
        <dbReference type="EMBL" id="OIS97677.1"/>
    </source>
</evidence>
<dbReference type="Gramene" id="OIS97677">
    <property type="protein sequence ID" value="OIS97677"/>
    <property type="gene ID" value="A4A49_51401"/>
</dbReference>
<name>A0A1J6HXW4_NICAT</name>
<accession>A0A1J6HXW4</accession>